<dbReference type="GO" id="GO:0016301">
    <property type="term" value="F:kinase activity"/>
    <property type="evidence" value="ECO:0007669"/>
    <property type="project" value="UniProtKB-KW"/>
</dbReference>
<feature type="domain" description="Aminoglycoside phosphotransferase" evidence="1">
    <location>
        <begin position="21"/>
        <end position="166"/>
    </location>
</feature>
<dbReference type="InterPro" id="IPR011009">
    <property type="entry name" value="Kinase-like_dom_sf"/>
</dbReference>
<dbReference type="Gene3D" id="3.90.1200.10">
    <property type="match status" value="1"/>
</dbReference>
<keyword evidence="3" id="KW-0808">Transferase</keyword>
<keyword evidence="3" id="KW-0418">Kinase</keyword>
<dbReference type="SUPFAM" id="SSF56112">
    <property type="entry name" value="Protein kinase-like (PK-like)"/>
    <property type="match status" value="1"/>
</dbReference>
<reference evidence="2" key="3">
    <citation type="submission" date="2023-11" db="EMBL/GenBank/DDBJ databases">
        <authorList>
            <person name="Beijen E."/>
            <person name="Ohm R.A."/>
        </authorList>
    </citation>
    <scope>NUCLEOTIDE SEQUENCE</scope>
    <source>
        <strain evidence="2">CBS 150709</strain>
    </source>
</reference>
<dbReference type="Proteomes" id="UP001287286">
    <property type="component" value="Unassembled WGS sequence"/>
</dbReference>
<dbReference type="Pfam" id="PF01636">
    <property type="entry name" value="APH"/>
    <property type="match status" value="1"/>
</dbReference>
<name>A0A2U3E966_PURLI</name>
<accession>A0A2U3E966</accession>
<proteinExistence type="predicted"/>
<dbReference type="EMBL" id="JAWRVI010000025">
    <property type="protein sequence ID" value="KAK4088406.1"/>
    <property type="molecule type" value="Genomic_DNA"/>
</dbReference>
<reference evidence="3 4" key="2">
    <citation type="journal article" date="2016" name="Front. Microbiol.">
        <title>Genome and transcriptome sequences reveal the specific parasitism of the nematophagous Purpureocillium lilacinum 36-1.</title>
        <authorList>
            <person name="Xie J."/>
            <person name="Li S."/>
            <person name="Mo C."/>
            <person name="Xiao X."/>
            <person name="Peng D."/>
            <person name="Wang G."/>
            <person name="Xiao Y."/>
        </authorList>
    </citation>
    <scope>NUCLEOTIDE SEQUENCE [LARGE SCALE GENOMIC DNA]</scope>
    <source>
        <strain evidence="3 4">36-1</strain>
    </source>
</reference>
<organism evidence="3 4">
    <name type="scientific">Purpureocillium lilacinum</name>
    <name type="common">Paecilomyces lilacinus</name>
    <dbReference type="NCBI Taxonomy" id="33203"/>
    <lineage>
        <taxon>Eukaryota</taxon>
        <taxon>Fungi</taxon>
        <taxon>Dikarya</taxon>
        <taxon>Ascomycota</taxon>
        <taxon>Pezizomycotina</taxon>
        <taxon>Sordariomycetes</taxon>
        <taxon>Hypocreomycetidae</taxon>
        <taxon>Hypocreales</taxon>
        <taxon>Ophiocordycipitaceae</taxon>
        <taxon>Purpureocillium</taxon>
    </lineage>
</organism>
<dbReference type="AlphaFoldDB" id="A0A2U3E966"/>
<comment type="caution">
    <text evidence="3">The sequence shown here is derived from an EMBL/GenBank/DDBJ whole genome shotgun (WGS) entry which is preliminary data.</text>
</comment>
<dbReference type="InterPro" id="IPR002575">
    <property type="entry name" value="Aminoglycoside_PTrfase"/>
</dbReference>
<evidence type="ECO:0000313" key="2">
    <source>
        <dbReference type="EMBL" id="KAK4088406.1"/>
    </source>
</evidence>
<evidence type="ECO:0000313" key="3">
    <source>
        <dbReference type="EMBL" id="PWI71055.1"/>
    </source>
</evidence>
<keyword evidence="5" id="KW-1185">Reference proteome</keyword>
<sequence>MLHGSHFRFNKGRSVFGEITMDFVPGKTLRSVWGELGHDDDKYRICRDLWNIIDQIRTIPCPEGLAESHYRTADGSPSRDYLLGTGTDYPPPTLDDQTLRERIASRFEEVRPFYQGFSYQDTLQLLEDLPMSSVSVFTHGDLWPGNIIVNERYCIVAILDWESAGWFPDYWEYSQMMRASADPAVLDWQDWTKKTRPMPWDLKAFDKRTRLSMAKTSPVLDGEVNGLFRNIIAFRLIDVDCSQRYHAHDPNH</sequence>
<protein>
    <submittedName>
        <fullName evidence="3">Protein kinase domain protein</fullName>
    </submittedName>
</protein>
<gene>
    <name evidence="3" type="ORF">PCL_12423</name>
    <name evidence="2" type="ORF">Purlil1_7285</name>
</gene>
<evidence type="ECO:0000259" key="1">
    <source>
        <dbReference type="Pfam" id="PF01636"/>
    </source>
</evidence>
<dbReference type="PANTHER" id="PTHR21310">
    <property type="entry name" value="AMINOGLYCOSIDE PHOSPHOTRANSFERASE-RELATED-RELATED"/>
    <property type="match status" value="1"/>
</dbReference>
<evidence type="ECO:0000313" key="5">
    <source>
        <dbReference type="Proteomes" id="UP001287286"/>
    </source>
</evidence>
<dbReference type="Proteomes" id="UP000245956">
    <property type="component" value="Unassembled WGS sequence"/>
</dbReference>
<reference evidence="3" key="1">
    <citation type="submission" date="2015-05" db="EMBL/GenBank/DDBJ databases">
        <authorList>
            <person name="Wang D.B."/>
            <person name="Wang M."/>
        </authorList>
    </citation>
    <scope>NUCLEOTIDE SEQUENCE</scope>
    <source>
        <strain evidence="3">36-1</strain>
    </source>
</reference>
<dbReference type="PANTHER" id="PTHR21310:SF54">
    <property type="entry name" value="AMINOGLYCOSIDE PHOSPHOTRANSFERASE DOMAIN-CONTAINING PROTEIN"/>
    <property type="match status" value="1"/>
</dbReference>
<dbReference type="InterPro" id="IPR051678">
    <property type="entry name" value="AGP_Transferase"/>
</dbReference>
<reference evidence="2 5" key="4">
    <citation type="journal article" date="2024" name="Microbiol. Resour. Announc.">
        <title>Genome annotations for the ascomycete fungi Trichoderma harzianum, Trichoderma aggressivum, and Purpureocillium lilacinum.</title>
        <authorList>
            <person name="Beijen E.P.W."/>
            <person name="Ohm R.A."/>
        </authorList>
    </citation>
    <scope>NUCLEOTIDE SEQUENCE [LARGE SCALE GENOMIC DNA]</scope>
    <source>
        <strain evidence="2 5">CBS 150709</strain>
    </source>
</reference>
<dbReference type="EMBL" id="LCWV01000008">
    <property type="protein sequence ID" value="PWI71055.1"/>
    <property type="molecule type" value="Genomic_DNA"/>
</dbReference>
<evidence type="ECO:0000313" key="4">
    <source>
        <dbReference type="Proteomes" id="UP000245956"/>
    </source>
</evidence>